<evidence type="ECO:0000313" key="14">
    <source>
        <dbReference type="Proteomes" id="UP000028488"/>
    </source>
</evidence>
<proteinExistence type="inferred from homology"/>
<keyword evidence="5 11" id="KW-0408">Iron</keyword>
<accession>A0A076EHG9</accession>
<dbReference type="PANTHER" id="PTHR38839">
    <property type="entry name" value="TRANSCRIPTIONAL REGULATOR WHID-RELATED"/>
    <property type="match status" value="1"/>
</dbReference>
<keyword evidence="6 11" id="KW-0411">Iron-sulfur</keyword>
<protein>
    <recommendedName>
        <fullName evidence="11">Transcriptional regulator WhiB</fullName>
    </recommendedName>
</protein>
<evidence type="ECO:0000256" key="6">
    <source>
        <dbReference type="ARBA" id="ARBA00023014"/>
    </source>
</evidence>
<comment type="cofactor">
    <cofactor evidence="11">
        <name>[4Fe-4S] cluster</name>
        <dbReference type="ChEBI" id="CHEBI:49883"/>
    </cofactor>
    <text evidence="11">Binds 1 [4Fe-4S] cluster per subunit. Following nitrosylation of the [4Fe-4S] cluster binds 1 [4Fe-8(NO)] cluster per subunit.</text>
</comment>
<dbReference type="PANTHER" id="PTHR38839:SF2">
    <property type="entry name" value="TRANSCRIPTIONAL REGULATOR WHIB7-RELATED"/>
    <property type="match status" value="1"/>
</dbReference>
<keyword evidence="11" id="KW-0963">Cytoplasm</keyword>
<organism evidence="13 14">
    <name type="scientific">Rhodococcus opacus</name>
    <name type="common">Nocardia opaca</name>
    <dbReference type="NCBI Taxonomy" id="37919"/>
    <lineage>
        <taxon>Bacteria</taxon>
        <taxon>Bacillati</taxon>
        <taxon>Actinomycetota</taxon>
        <taxon>Actinomycetes</taxon>
        <taxon>Mycobacteriales</taxon>
        <taxon>Nocardiaceae</taxon>
        <taxon>Rhodococcus</taxon>
    </lineage>
</organism>
<feature type="binding site" evidence="11">
    <location>
        <position position="64"/>
    </location>
    <ligand>
        <name>[4Fe-4S] cluster</name>
        <dbReference type="ChEBI" id="CHEBI:49883"/>
    </ligand>
</feature>
<evidence type="ECO:0000256" key="3">
    <source>
        <dbReference type="ARBA" id="ARBA00022485"/>
    </source>
</evidence>
<evidence type="ECO:0000256" key="2">
    <source>
        <dbReference type="ARBA" id="ARBA00006597"/>
    </source>
</evidence>
<dbReference type="PROSITE" id="PS51674">
    <property type="entry name" value="4FE4S_WBL"/>
    <property type="match status" value="1"/>
</dbReference>
<evidence type="ECO:0000256" key="1">
    <source>
        <dbReference type="ARBA" id="ARBA00004496"/>
    </source>
</evidence>
<evidence type="ECO:0000256" key="4">
    <source>
        <dbReference type="ARBA" id="ARBA00022723"/>
    </source>
</evidence>
<dbReference type="EMBL" id="CP008947">
    <property type="protein sequence ID" value="AII04652.1"/>
    <property type="molecule type" value="Genomic_DNA"/>
</dbReference>
<keyword evidence="9 11" id="KW-1015">Disulfide bond</keyword>
<evidence type="ECO:0000259" key="12">
    <source>
        <dbReference type="PROSITE" id="PS51674"/>
    </source>
</evidence>
<evidence type="ECO:0000256" key="11">
    <source>
        <dbReference type="HAMAP-Rule" id="MF_01479"/>
    </source>
</evidence>
<comment type="similarity">
    <text evidence="2 11">Belongs to the WhiB family.</text>
</comment>
<dbReference type="GO" id="GO:0045892">
    <property type="term" value="P:negative regulation of DNA-templated transcription"/>
    <property type="evidence" value="ECO:0007669"/>
    <property type="project" value="TreeGrafter"/>
</dbReference>
<dbReference type="GO" id="GO:0046872">
    <property type="term" value="F:metal ion binding"/>
    <property type="evidence" value="ECO:0007669"/>
    <property type="project" value="UniProtKB-KW"/>
</dbReference>
<dbReference type="InterPro" id="IPR017956">
    <property type="entry name" value="AT_hook_DNA-bd_motif"/>
</dbReference>
<evidence type="ECO:0000313" key="13">
    <source>
        <dbReference type="EMBL" id="AII04652.1"/>
    </source>
</evidence>
<comment type="PTM">
    <text evidence="11">The Fe-S cluster can be nitrosylated by nitric oxide (NO).</text>
</comment>
<feature type="binding site" evidence="11">
    <location>
        <position position="38"/>
    </location>
    <ligand>
        <name>[4Fe-4S] cluster</name>
        <dbReference type="ChEBI" id="CHEBI:49883"/>
    </ligand>
</feature>
<keyword evidence="8 11" id="KW-0238">DNA-binding</keyword>
<keyword evidence="4 11" id="KW-0479">Metal-binding</keyword>
<evidence type="ECO:0000256" key="5">
    <source>
        <dbReference type="ARBA" id="ARBA00023004"/>
    </source>
</evidence>
<dbReference type="Pfam" id="PF02467">
    <property type="entry name" value="Whib"/>
    <property type="match status" value="1"/>
</dbReference>
<feature type="domain" description="4Fe-4S Wbl-type" evidence="12">
    <location>
        <begin position="37"/>
        <end position="94"/>
    </location>
</feature>
<dbReference type="RefSeq" id="WP_235214468.1">
    <property type="nucleotide sequence ID" value="NZ_CP008947.1"/>
</dbReference>
<dbReference type="InterPro" id="IPR034768">
    <property type="entry name" value="4FE4S_WBL"/>
</dbReference>
<dbReference type="GO" id="GO:0003677">
    <property type="term" value="F:DNA binding"/>
    <property type="evidence" value="ECO:0007669"/>
    <property type="project" value="UniProtKB-UniRule"/>
</dbReference>
<keyword evidence="3 11" id="KW-0004">4Fe-4S</keyword>
<evidence type="ECO:0000256" key="9">
    <source>
        <dbReference type="ARBA" id="ARBA00023157"/>
    </source>
</evidence>
<gene>
    <name evidence="11" type="primary">whiB</name>
    <name evidence="13" type="ORF">EP51_08605</name>
</gene>
<evidence type="ECO:0000256" key="10">
    <source>
        <dbReference type="ARBA" id="ARBA00023163"/>
    </source>
</evidence>
<evidence type="ECO:0000256" key="8">
    <source>
        <dbReference type="ARBA" id="ARBA00023125"/>
    </source>
</evidence>
<keyword evidence="10 11" id="KW-0804">Transcription</keyword>
<evidence type="ECO:0000256" key="7">
    <source>
        <dbReference type="ARBA" id="ARBA00023015"/>
    </source>
</evidence>
<dbReference type="GO" id="GO:0035731">
    <property type="term" value="F:dinitrosyl-iron complex binding"/>
    <property type="evidence" value="ECO:0007669"/>
    <property type="project" value="UniProtKB-UniRule"/>
</dbReference>
<keyword evidence="7 11" id="KW-0805">Transcription regulation</keyword>
<dbReference type="InterPro" id="IPR003482">
    <property type="entry name" value="Whib"/>
</dbReference>
<dbReference type="HAMAP" id="MF_01479">
    <property type="entry name" value="WhiB"/>
    <property type="match status" value="1"/>
</dbReference>
<dbReference type="GO" id="GO:0045454">
    <property type="term" value="P:cell redox homeostasis"/>
    <property type="evidence" value="ECO:0007669"/>
    <property type="project" value="TreeGrafter"/>
</dbReference>
<comment type="function">
    <text evidence="11">Acts as a transcriptional regulator. Probably redox-responsive. The apo- but not holo-form probably binds DNA.</text>
</comment>
<feature type="binding site" evidence="11">
    <location>
        <position position="61"/>
    </location>
    <ligand>
        <name>[4Fe-4S] cluster</name>
        <dbReference type="ChEBI" id="CHEBI:49883"/>
    </ligand>
</feature>
<dbReference type="eggNOG" id="ENOG5032RVG">
    <property type="taxonomic scope" value="Bacteria"/>
</dbReference>
<dbReference type="Proteomes" id="UP000028488">
    <property type="component" value="Chromosome"/>
</dbReference>
<dbReference type="GO" id="GO:0005737">
    <property type="term" value="C:cytoplasm"/>
    <property type="evidence" value="ECO:0007669"/>
    <property type="project" value="UniProtKB-SubCell"/>
</dbReference>
<feature type="binding site" evidence="11">
    <location>
        <position position="70"/>
    </location>
    <ligand>
        <name>[4Fe-4S] cluster</name>
        <dbReference type="ChEBI" id="CHEBI:49883"/>
    </ligand>
</feature>
<comment type="PTM">
    <text evidence="11">Upon Fe-S cluster removal intramolecular disulfide bonds are formed.</text>
</comment>
<dbReference type="AlphaFoldDB" id="A0A076EHG9"/>
<comment type="subcellular location">
    <subcellularLocation>
        <location evidence="1 11">Cytoplasm</location>
    </subcellularLocation>
</comment>
<dbReference type="GO" id="GO:0047134">
    <property type="term" value="F:protein-disulfide reductase [NAD(P)H] activity"/>
    <property type="evidence" value="ECO:0007669"/>
    <property type="project" value="TreeGrafter"/>
</dbReference>
<reference evidence="13 14" key="1">
    <citation type="submission" date="2014-07" db="EMBL/GenBank/DDBJ databases">
        <title>Genome Sequence of Rhodococcus opacus Strain R7, a Biodegrader of Mono- and Polycyclic Aromatic Hydrocarbons.</title>
        <authorList>
            <person name="Di Gennaro P."/>
            <person name="Zampolli J."/>
            <person name="Presti I."/>
            <person name="Cappelletti M."/>
            <person name="D'Ursi P."/>
            <person name="Orro A."/>
            <person name="Mezzelani A."/>
            <person name="Milanesi L."/>
        </authorList>
    </citation>
    <scope>NUCLEOTIDE SEQUENCE [LARGE SCALE GENOMIC DNA]</scope>
    <source>
        <strain evidence="13 14">R7</strain>
    </source>
</reference>
<dbReference type="GO" id="GO:0051539">
    <property type="term" value="F:4 iron, 4 sulfur cluster binding"/>
    <property type="evidence" value="ECO:0007669"/>
    <property type="project" value="UniProtKB-UniRule"/>
</dbReference>
<sequence>MRAEEKDVSTVTCRGVSETSTAASGFVQIVSARGDLPCRVDDPDLWFADSPTELEQAKALCASCPIRSRCLDAALDRGEPWGVWGGEIFDQGVVIARKRPRGRPRKTQTLVCA</sequence>
<name>A0A076EHG9_RHOOP</name>
<dbReference type="Pfam" id="PF02178">
    <property type="entry name" value="AT_hook"/>
    <property type="match status" value="1"/>
</dbReference>